<organism evidence="3 4">
    <name type="scientific">Huiozyma naganishii (strain ATCC MYA-139 / BCRC 22969 / CBS 8797 / KCTC 17520 / NBRC 10181 / NCYC 3082 / Yp74L-3)</name>
    <name type="common">Yeast</name>
    <name type="synonym">Kazachstania naganishii</name>
    <dbReference type="NCBI Taxonomy" id="1071383"/>
    <lineage>
        <taxon>Eukaryota</taxon>
        <taxon>Fungi</taxon>
        <taxon>Dikarya</taxon>
        <taxon>Ascomycota</taxon>
        <taxon>Saccharomycotina</taxon>
        <taxon>Saccharomycetes</taxon>
        <taxon>Saccharomycetales</taxon>
        <taxon>Saccharomycetaceae</taxon>
        <taxon>Huiozyma</taxon>
    </lineage>
</organism>
<accession>J7R9N9</accession>
<evidence type="ECO:0008006" key="5">
    <source>
        <dbReference type="Google" id="ProtNLM"/>
    </source>
</evidence>
<dbReference type="PANTHER" id="PTHR41807:SF1">
    <property type="entry name" value="GLUTATHIONE TRANSFERASE 3"/>
    <property type="match status" value="1"/>
</dbReference>
<dbReference type="RefSeq" id="XP_022465820.1">
    <property type="nucleotide sequence ID" value="XM_022609422.1"/>
</dbReference>
<evidence type="ECO:0000256" key="1">
    <source>
        <dbReference type="SAM" id="MobiDB-lite"/>
    </source>
</evidence>
<feature type="transmembrane region" description="Helical" evidence="2">
    <location>
        <begin position="290"/>
        <end position="309"/>
    </location>
</feature>
<gene>
    <name evidence="3" type="primary">KNAG0H01610</name>
    <name evidence="3" type="ordered locus">KNAG_0H01610</name>
</gene>
<dbReference type="eggNOG" id="ENOG502S2H3">
    <property type="taxonomic scope" value="Eukaryota"/>
</dbReference>
<dbReference type="STRING" id="1071383.J7R9N9"/>
<keyword evidence="2" id="KW-0472">Membrane</keyword>
<dbReference type="Proteomes" id="UP000006310">
    <property type="component" value="Chromosome 8"/>
</dbReference>
<dbReference type="InterPro" id="IPR038872">
    <property type="entry name" value="Put_GTT3"/>
</dbReference>
<name>J7R9N9_HUIN7</name>
<dbReference type="KEGG" id="kng:KNAG_0H01610"/>
<reference evidence="3 4" key="1">
    <citation type="journal article" date="2011" name="Proc. Natl. Acad. Sci. U.S.A.">
        <title>Evolutionary erosion of yeast sex chromosomes by mating-type switching accidents.</title>
        <authorList>
            <person name="Gordon J.L."/>
            <person name="Armisen D."/>
            <person name="Proux-Wera E."/>
            <person name="Oheigeartaigh S.S."/>
            <person name="Byrne K.P."/>
            <person name="Wolfe K.H."/>
        </authorList>
    </citation>
    <scope>NUCLEOTIDE SEQUENCE [LARGE SCALE GENOMIC DNA]</scope>
    <source>
        <strain evidence="4">ATCC MYA-139 / BCRC 22969 / CBS 8797 / CCRC 22969 / KCTC 17520 / NBRC 10181 / NCYC 3082</strain>
    </source>
</reference>
<dbReference type="GeneID" id="34527307"/>
<dbReference type="GO" id="GO:0016020">
    <property type="term" value="C:membrane"/>
    <property type="evidence" value="ECO:0007669"/>
    <property type="project" value="TreeGrafter"/>
</dbReference>
<reference evidence="4" key="2">
    <citation type="submission" date="2012-08" db="EMBL/GenBank/DDBJ databases">
        <title>Genome sequence of Kazachstania naganishii.</title>
        <authorList>
            <person name="Gordon J.L."/>
            <person name="Armisen D."/>
            <person name="Proux-Wera E."/>
            <person name="OhEigeartaigh S.S."/>
            <person name="Byrne K.P."/>
            <person name="Wolfe K.H."/>
        </authorList>
    </citation>
    <scope>NUCLEOTIDE SEQUENCE [LARGE SCALE GENOMIC DNA]</scope>
    <source>
        <strain evidence="4">ATCC MYA-139 / BCRC 22969 / CBS 8797 / CCRC 22969 / KCTC 17520 / NBRC 10181 / NCYC 3082</strain>
    </source>
</reference>
<dbReference type="EMBL" id="HE978321">
    <property type="protein sequence ID" value="CCK71575.1"/>
    <property type="molecule type" value="Genomic_DNA"/>
</dbReference>
<proteinExistence type="predicted"/>
<keyword evidence="2" id="KW-1133">Transmembrane helix</keyword>
<dbReference type="PANTHER" id="PTHR41807">
    <property type="entry name" value="GLUTATHIONE TRANSFERASE 3"/>
    <property type="match status" value="1"/>
</dbReference>
<sequence>MSGKPYSFKRWKKVELLDLTNKLKLGDIPTSVKKDELIELVENHLYSMEGRLDGLEYPELKAFYDIYPFESSMTDDTEAAGDVKLESDLNSKMLDSGVNSEGDADGDVDAMDGMSEVTSSSNNLDTDTKNYNNLYFGADGTGEQESGFQFKLHECFTDIVGKTKEYNENVQDFLSDLSTITFLFYLVEFGFLLCNTIDNTSFVEYSDLFTTIALWWLLYVIIPVFTSYYFNFVRYDFDIQFDPMTLNIMKAFVSLVVLNLKKAEKQLSFFELGISKKDCVLQHLNLIDGALGQLPLICAIAGCVLAIYVL</sequence>
<feature type="transmembrane region" description="Helical" evidence="2">
    <location>
        <begin position="213"/>
        <end position="232"/>
    </location>
</feature>
<keyword evidence="4" id="KW-1185">Reference proteome</keyword>
<evidence type="ECO:0000313" key="3">
    <source>
        <dbReference type="EMBL" id="CCK71575.1"/>
    </source>
</evidence>
<keyword evidence="2" id="KW-0812">Transmembrane</keyword>
<feature type="transmembrane region" description="Helical" evidence="2">
    <location>
        <begin position="173"/>
        <end position="193"/>
    </location>
</feature>
<protein>
    <recommendedName>
        <fullName evidence="5">SAP domain-containing protein</fullName>
    </recommendedName>
</protein>
<feature type="region of interest" description="Disordered" evidence="1">
    <location>
        <begin position="93"/>
        <end position="122"/>
    </location>
</feature>
<evidence type="ECO:0000313" key="4">
    <source>
        <dbReference type="Proteomes" id="UP000006310"/>
    </source>
</evidence>
<dbReference type="AlphaFoldDB" id="J7R9N9"/>
<dbReference type="OMA" id="YVNFIRY"/>
<dbReference type="OrthoDB" id="4034134at2759"/>
<dbReference type="HOGENOM" id="CLU_052849_0_0_1"/>
<evidence type="ECO:0000256" key="2">
    <source>
        <dbReference type="SAM" id="Phobius"/>
    </source>
</evidence>